<protein>
    <submittedName>
        <fullName evidence="1">Uncharacterized protein</fullName>
    </submittedName>
</protein>
<evidence type="ECO:0000313" key="1">
    <source>
        <dbReference type="EMBL" id="KKK52469.1"/>
    </source>
</evidence>
<gene>
    <name evidence="1" type="ORF">LCGC14_3104610</name>
</gene>
<sequence length="63" mass="7049">MTEHTPEPCVECSEQPKCKLHAAAPELLTELRKLVGEVHYWQYERLISVKSAEAAIAKAESTP</sequence>
<dbReference type="EMBL" id="LAZR01067003">
    <property type="protein sequence ID" value="KKK52469.1"/>
    <property type="molecule type" value="Genomic_DNA"/>
</dbReference>
<reference evidence="1" key="1">
    <citation type="journal article" date="2015" name="Nature">
        <title>Complex archaea that bridge the gap between prokaryotes and eukaryotes.</title>
        <authorList>
            <person name="Spang A."/>
            <person name="Saw J.H."/>
            <person name="Jorgensen S.L."/>
            <person name="Zaremba-Niedzwiedzka K."/>
            <person name="Martijn J."/>
            <person name="Lind A.E."/>
            <person name="van Eijk R."/>
            <person name="Schleper C."/>
            <person name="Guy L."/>
            <person name="Ettema T.J."/>
        </authorList>
    </citation>
    <scope>NUCLEOTIDE SEQUENCE</scope>
</reference>
<dbReference type="AlphaFoldDB" id="A0A0F8YEA4"/>
<accession>A0A0F8YEA4</accession>
<comment type="caution">
    <text evidence="1">The sequence shown here is derived from an EMBL/GenBank/DDBJ whole genome shotgun (WGS) entry which is preliminary data.</text>
</comment>
<name>A0A0F8YEA4_9ZZZZ</name>
<proteinExistence type="predicted"/>
<organism evidence="1">
    <name type="scientific">marine sediment metagenome</name>
    <dbReference type="NCBI Taxonomy" id="412755"/>
    <lineage>
        <taxon>unclassified sequences</taxon>
        <taxon>metagenomes</taxon>
        <taxon>ecological metagenomes</taxon>
    </lineage>
</organism>